<dbReference type="GO" id="GO:0052689">
    <property type="term" value="F:carboxylic ester hydrolase activity"/>
    <property type="evidence" value="ECO:0007669"/>
    <property type="project" value="InterPro"/>
</dbReference>
<reference evidence="5 6" key="1">
    <citation type="submission" date="2018-10" db="EMBL/GenBank/DDBJ databases">
        <title>Phylogenomics of Brevibacillus.</title>
        <authorList>
            <person name="Dunlap C."/>
        </authorList>
    </citation>
    <scope>NUCLEOTIDE SEQUENCE [LARGE SCALE GENOMIC DNA]</scope>
    <source>
        <strain evidence="5 6">JCM 12215</strain>
    </source>
</reference>
<evidence type="ECO:0000313" key="6">
    <source>
        <dbReference type="Proteomes" id="UP000282028"/>
    </source>
</evidence>
<dbReference type="EMBL" id="RHHR01000029">
    <property type="protein sequence ID" value="RNB71117.1"/>
    <property type="molecule type" value="Genomic_DNA"/>
</dbReference>
<evidence type="ECO:0000256" key="3">
    <source>
        <dbReference type="SAM" id="Phobius"/>
    </source>
</evidence>
<keyword evidence="5" id="KW-0378">Hydrolase</keyword>
<feature type="active site" description="Charge relay system" evidence="1">
    <location>
        <position position="170"/>
    </location>
</feature>
<sequence length="226" mass="25857">MSETVGCLIIHGFAGDIHDILPLAKRLRETGYQVECPTLEGHGMTRRHLAKSNRQDWIRSVDEAYKRLSMRADTIVVIGFSMGGLLAFHIATTYPVKLLITLNAPYKYWDVKQAMRYLRADFRTHSRRYVSGIRRIPFRSMIQFRRLLSETKPLLPQVAVPYVLLQAKRDDTVHAVSATLLANSVGSVESTQVTWYEQSNHMILHGPEKEDAIEQVLTTIREHCSH</sequence>
<feature type="binding site" evidence="2">
    <location>
        <position position="13"/>
    </location>
    <ligand>
        <name>substrate</name>
    </ligand>
</feature>
<dbReference type="Proteomes" id="UP000282028">
    <property type="component" value="Unassembled WGS sequence"/>
</dbReference>
<feature type="domain" description="AB hydrolase-1" evidence="4">
    <location>
        <begin position="8"/>
        <end position="207"/>
    </location>
</feature>
<gene>
    <name evidence="5" type="ORF">EDM52_15655</name>
</gene>
<protein>
    <submittedName>
        <fullName evidence="5">Alpha/beta fold hydrolase</fullName>
    </submittedName>
</protein>
<accession>A0A3M8C6U2</accession>
<dbReference type="InterPro" id="IPR000073">
    <property type="entry name" value="AB_hydrolase_1"/>
</dbReference>
<dbReference type="AlphaFoldDB" id="A0A3M8C6U2"/>
<comment type="caution">
    <text evidence="5">The sequence shown here is derived from an EMBL/GenBank/DDBJ whole genome shotgun (WGS) entry which is preliminary data.</text>
</comment>
<dbReference type="Gene3D" id="3.40.50.1820">
    <property type="entry name" value="alpha/beta hydrolase"/>
    <property type="match status" value="1"/>
</dbReference>
<feature type="active site" description="Charge relay system" evidence="1">
    <location>
        <position position="201"/>
    </location>
</feature>
<feature type="binding site" evidence="2">
    <location>
        <position position="82"/>
    </location>
    <ligand>
        <name>substrate</name>
    </ligand>
</feature>
<evidence type="ECO:0000259" key="4">
    <source>
        <dbReference type="Pfam" id="PF12697"/>
    </source>
</evidence>
<dbReference type="InterPro" id="IPR029058">
    <property type="entry name" value="AB_hydrolase_fold"/>
</dbReference>
<dbReference type="OrthoDB" id="9786110at2"/>
<dbReference type="InterPro" id="IPR012354">
    <property type="entry name" value="Esterase_lipase"/>
</dbReference>
<organism evidence="5 6">
    <name type="scientific">Brevibacillus invocatus</name>
    <dbReference type="NCBI Taxonomy" id="173959"/>
    <lineage>
        <taxon>Bacteria</taxon>
        <taxon>Bacillati</taxon>
        <taxon>Bacillota</taxon>
        <taxon>Bacilli</taxon>
        <taxon>Bacillales</taxon>
        <taxon>Paenibacillaceae</taxon>
        <taxon>Brevibacillus</taxon>
    </lineage>
</organism>
<dbReference type="RefSeq" id="WP_122909913.1">
    <property type="nucleotide sequence ID" value="NZ_CBCSBE010000009.1"/>
</dbReference>
<feature type="active site" description="Nucleophile" evidence="1">
    <location>
        <position position="81"/>
    </location>
</feature>
<dbReference type="Pfam" id="PF12697">
    <property type="entry name" value="Abhydrolase_6"/>
    <property type="match status" value="1"/>
</dbReference>
<keyword evidence="3" id="KW-0472">Membrane</keyword>
<proteinExistence type="predicted"/>
<name>A0A3M8C6U2_9BACL</name>
<dbReference type="SUPFAM" id="SSF53474">
    <property type="entry name" value="alpha/beta-Hydrolases"/>
    <property type="match status" value="1"/>
</dbReference>
<evidence type="ECO:0000313" key="5">
    <source>
        <dbReference type="EMBL" id="RNB71117.1"/>
    </source>
</evidence>
<feature type="transmembrane region" description="Helical" evidence="3">
    <location>
        <begin position="75"/>
        <end position="96"/>
    </location>
</feature>
<dbReference type="PIRSF" id="PIRSF017388">
    <property type="entry name" value="Esterase_lipase"/>
    <property type="match status" value="1"/>
</dbReference>
<dbReference type="PANTHER" id="PTHR11614">
    <property type="entry name" value="PHOSPHOLIPASE-RELATED"/>
    <property type="match status" value="1"/>
</dbReference>
<evidence type="ECO:0000256" key="2">
    <source>
        <dbReference type="PIRSR" id="PIRSR017388-2"/>
    </source>
</evidence>
<keyword evidence="6" id="KW-1185">Reference proteome</keyword>
<evidence type="ECO:0000256" key="1">
    <source>
        <dbReference type="PIRSR" id="PIRSR017388-1"/>
    </source>
</evidence>
<keyword evidence="3" id="KW-0812">Transmembrane</keyword>
<dbReference type="InterPro" id="IPR051044">
    <property type="entry name" value="MAG_DAG_Lipase"/>
</dbReference>
<keyword evidence="3" id="KW-1133">Transmembrane helix</keyword>